<evidence type="ECO:0000313" key="1">
    <source>
        <dbReference type="EMBL" id="MDR7071031.1"/>
    </source>
</evidence>
<reference evidence="1 2" key="1">
    <citation type="submission" date="2023-07" db="EMBL/GenBank/DDBJ databases">
        <title>Sorghum-associated microbial communities from plants grown in Nebraska, USA.</title>
        <authorList>
            <person name="Schachtman D."/>
        </authorList>
    </citation>
    <scope>NUCLEOTIDE SEQUENCE [LARGE SCALE GENOMIC DNA]</scope>
    <source>
        <strain evidence="1 2">BE211</strain>
    </source>
</reference>
<dbReference type="Proteomes" id="UP001258181">
    <property type="component" value="Unassembled WGS sequence"/>
</dbReference>
<organism evidence="1 2">
    <name type="scientific">Fictibacillus barbaricus</name>
    <dbReference type="NCBI Taxonomy" id="182136"/>
    <lineage>
        <taxon>Bacteria</taxon>
        <taxon>Bacillati</taxon>
        <taxon>Bacillota</taxon>
        <taxon>Bacilli</taxon>
        <taxon>Bacillales</taxon>
        <taxon>Fictibacillaceae</taxon>
        <taxon>Fictibacillus</taxon>
    </lineage>
</organism>
<accession>A0ABU1TV21</accession>
<protein>
    <recommendedName>
        <fullName evidence="3">Peptidase</fullName>
    </recommendedName>
</protein>
<name>A0ABU1TV21_9BACL</name>
<evidence type="ECO:0008006" key="3">
    <source>
        <dbReference type="Google" id="ProtNLM"/>
    </source>
</evidence>
<keyword evidence="2" id="KW-1185">Reference proteome</keyword>
<comment type="caution">
    <text evidence="1">The sequence shown here is derived from an EMBL/GenBank/DDBJ whole genome shotgun (WGS) entry which is preliminary data.</text>
</comment>
<sequence length="225" mass="26171">MKLIDIQKPYNIIISLGSECGPALHLRRHDLRKTSLPFDWVCSHSLPGINRLIKTRFNGYMERSNMTKVENYKPGFVLDEDGNNAGSHSQFIKDNEFNVISVHDFPIEQDWQTVYPIYKQKLNKRIERLYYWLNISPSILFIRWSNLSDVVRVRMEATQLETILSDVVKGEFKILIIIPTNGVNRITDIEWGLKNVCAVQVPYNTNPITDNTAWDYLLRGISIKE</sequence>
<dbReference type="RefSeq" id="WP_310255355.1">
    <property type="nucleotide sequence ID" value="NZ_JAVDWA010000001.1"/>
</dbReference>
<dbReference type="InterPro" id="IPR014903">
    <property type="entry name" value="DUF1796"/>
</dbReference>
<dbReference type="EMBL" id="JAVDWA010000001">
    <property type="protein sequence ID" value="MDR7071031.1"/>
    <property type="molecule type" value="Genomic_DNA"/>
</dbReference>
<dbReference type="Pfam" id="PF08795">
    <property type="entry name" value="DUF1796"/>
    <property type="match status" value="1"/>
</dbReference>
<gene>
    <name evidence="1" type="ORF">J2X07_000006</name>
</gene>
<proteinExistence type="predicted"/>
<evidence type="ECO:0000313" key="2">
    <source>
        <dbReference type="Proteomes" id="UP001258181"/>
    </source>
</evidence>